<dbReference type="AlphaFoldDB" id="A0A8J5TUM3"/>
<comment type="caution">
    <text evidence="2">The sequence shown here is derived from an EMBL/GenBank/DDBJ whole genome shotgun (WGS) entry which is preliminary data.</text>
</comment>
<evidence type="ECO:0000313" key="3">
    <source>
        <dbReference type="Proteomes" id="UP000693942"/>
    </source>
</evidence>
<feature type="domain" description="Heterokaryon incompatibility" evidence="1">
    <location>
        <begin position="91"/>
        <end position="250"/>
    </location>
</feature>
<evidence type="ECO:0000313" key="2">
    <source>
        <dbReference type="EMBL" id="KAG7413344.1"/>
    </source>
</evidence>
<dbReference type="InterPro" id="IPR010730">
    <property type="entry name" value="HET"/>
</dbReference>
<reference evidence="2" key="1">
    <citation type="submission" date="2021-04" db="EMBL/GenBank/DDBJ databases">
        <title>First draft genome resource for Brassicaceae pathogens Fusarium oxysporum f. sp. raphani and Fusarium oxysporum f. sp. rapae.</title>
        <authorList>
            <person name="Asai S."/>
        </authorList>
    </citation>
    <scope>NUCLEOTIDE SEQUENCE</scope>
    <source>
        <strain evidence="2">Tf1262</strain>
    </source>
</reference>
<dbReference type="Pfam" id="PF06985">
    <property type="entry name" value="HET"/>
    <property type="match status" value="1"/>
</dbReference>
<accession>A0A8J5TUM3</accession>
<name>A0A8J5TUM3_FUSOX</name>
<evidence type="ECO:0000259" key="1">
    <source>
        <dbReference type="Pfam" id="PF06985"/>
    </source>
</evidence>
<protein>
    <recommendedName>
        <fullName evidence="1">Heterokaryon incompatibility domain-containing protein</fullName>
    </recommendedName>
</protein>
<gene>
    <name evidence="2" type="ORF">Forpi1262_v017018</name>
</gene>
<sequence length="642" mass="73240">MDEVDVNKIFRLYKIKEDDSPPILKKDEKDPRSIKSLNIASGWLRDCMKNHDSCKPRSEYQRPPKRLINVGNETQEPFLVEVSPCSLQPEWVALSYCWGEEGEEQGKPPLKLTKNTLSKLSKGIALDELSSTIQDAILVTRALGIPYIWVDALCIIQQDDSRDWNEQASKMDEIYGGSTVTLVAASSSSAKYGFLKERGIQYIPVSRPLQLAGSLTFTRPPAKVFLSTEWDKKKDELDGPWSKRGWTMQEGLLPRRLLHYTSSQMIWKCCEEESFERGVTKRLEDEMAKFSAHSHDVAFGSGWLWNWETFMKFKRFPDYIPSHLDYPLLSDPETFRLWYDLVEEYAQRKFTNVKDRLPAISGLAKIFGSTIRIQEYSKEYAAGLWKADLIRGLLWHVEGAKLTTRPPSDKTQAIDTAIPSWSWASVGCTIVRNRHKDNTRFQALALVEDVQVDLVDKKHPFGLVKGGSVKISGPIKKLPRLYHEEWRSTDAAISELERHISEVIENESLGGVEHKYSSPPWGHFAALQMLDDKHSLDLLVLETTGEVINDINVYRRIGILTLQRFSEGDGASPDLIAGLKEIENSRTARLGPKEESTKLQTASKHIVMELGERWNPETVIIQSEGLLFSPKDFYYDDNFLPR</sequence>
<organism evidence="2 3">
    <name type="scientific">Fusarium oxysporum f. sp. raphani</name>
    <dbReference type="NCBI Taxonomy" id="96318"/>
    <lineage>
        <taxon>Eukaryota</taxon>
        <taxon>Fungi</taxon>
        <taxon>Dikarya</taxon>
        <taxon>Ascomycota</taxon>
        <taxon>Pezizomycotina</taxon>
        <taxon>Sordariomycetes</taxon>
        <taxon>Hypocreomycetidae</taxon>
        <taxon>Hypocreales</taxon>
        <taxon>Nectriaceae</taxon>
        <taxon>Fusarium</taxon>
        <taxon>Fusarium oxysporum species complex</taxon>
    </lineage>
</organism>
<proteinExistence type="predicted"/>
<dbReference type="PANTHER" id="PTHR33112:SF16">
    <property type="entry name" value="HETEROKARYON INCOMPATIBILITY DOMAIN-CONTAINING PROTEIN"/>
    <property type="match status" value="1"/>
</dbReference>
<dbReference type="EMBL" id="JAELUR010000022">
    <property type="protein sequence ID" value="KAG7413344.1"/>
    <property type="molecule type" value="Genomic_DNA"/>
</dbReference>
<dbReference type="PANTHER" id="PTHR33112">
    <property type="entry name" value="DOMAIN PROTEIN, PUTATIVE-RELATED"/>
    <property type="match status" value="1"/>
</dbReference>
<dbReference type="Proteomes" id="UP000693942">
    <property type="component" value="Unassembled WGS sequence"/>
</dbReference>